<dbReference type="KEGG" id="hsd:SD1D_1379"/>
<accession>A0A0K8J636</accession>
<dbReference type="CDD" id="cd06580">
    <property type="entry name" value="TM_PBP1_transp_TpRbsC_like"/>
    <property type="match status" value="1"/>
</dbReference>
<feature type="transmembrane region" description="Helical" evidence="6">
    <location>
        <begin position="213"/>
        <end position="231"/>
    </location>
</feature>
<keyword evidence="5 6" id="KW-0472">Membrane</keyword>
<feature type="transmembrane region" description="Helical" evidence="6">
    <location>
        <begin position="99"/>
        <end position="119"/>
    </location>
</feature>
<dbReference type="PANTHER" id="PTHR47089">
    <property type="entry name" value="ABC TRANSPORTER, PERMEASE PROTEIN"/>
    <property type="match status" value="1"/>
</dbReference>
<evidence type="ECO:0000256" key="2">
    <source>
        <dbReference type="ARBA" id="ARBA00022475"/>
    </source>
</evidence>
<proteinExistence type="predicted"/>
<dbReference type="AlphaFoldDB" id="A0A0K8J636"/>
<evidence type="ECO:0000256" key="4">
    <source>
        <dbReference type="ARBA" id="ARBA00022989"/>
    </source>
</evidence>
<evidence type="ECO:0000256" key="3">
    <source>
        <dbReference type="ARBA" id="ARBA00022692"/>
    </source>
</evidence>
<dbReference type="InterPro" id="IPR001851">
    <property type="entry name" value="ABC_transp_permease"/>
</dbReference>
<keyword evidence="8" id="KW-1185">Reference proteome</keyword>
<dbReference type="EMBL" id="LN879430">
    <property type="protein sequence ID" value="CUH92925.1"/>
    <property type="molecule type" value="Genomic_DNA"/>
</dbReference>
<name>A0A0K8J636_9FIRM</name>
<comment type="subcellular location">
    <subcellularLocation>
        <location evidence="1">Cell membrane</location>
        <topology evidence="1">Multi-pass membrane protein</topology>
    </subcellularLocation>
</comment>
<evidence type="ECO:0000256" key="1">
    <source>
        <dbReference type="ARBA" id="ARBA00004651"/>
    </source>
</evidence>
<keyword evidence="2" id="KW-1003">Cell membrane</keyword>
<keyword evidence="4 6" id="KW-1133">Transmembrane helix</keyword>
<evidence type="ECO:0000256" key="5">
    <source>
        <dbReference type="ARBA" id="ARBA00023136"/>
    </source>
</evidence>
<reference evidence="8" key="1">
    <citation type="submission" date="2015-09" db="EMBL/GenBank/DDBJ databases">
        <authorList>
            <person name="Wibberg D."/>
        </authorList>
    </citation>
    <scope>NUCLEOTIDE SEQUENCE [LARGE SCALE GENOMIC DNA]</scope>
    <source>
        <strain evidence="8">SD1D</strain>
    </source>
</reference>
<feature type="transmembrane region" description="Helical" evidence="6">
    <location>
        <begin position="261"/>
        <end position="280"/>
    </location>
</feature>
<feature type="transmembrane region" description="Helical" evidence="6">
    <location>
        <begin position="301"/>
        <end position="323"/>
    </location>
</feature>
<feature type="transmembrane region" description="Helical" evidence="6">
    <location>
        <begin position="70"/>
        <end position="92"/>
    </location>
</feature>
<dbReference type="OrthoDB" id="45037at2"/>
<dbReference type="RefSeq" id="WP_087758837.1">
    <property type="nucleotide sequence ID" value="NZ_JANWKB010000012.1"/>
</dbReference>
<dbReference type="PANTHER" id="PTHR47089:SF1">
    <property type="entry name" value="GUANOSINE ABC TRANSPORTER PERMEASE PROTEIN NUPP"/>
    <property type="match status" value="1"/>
</dbReference>
<feature type="transmembrane region" description="Helical" evidence="6">
    <location>
        <begin position="125"/>
        <end position="148"/>
    </location>
</feature>
<organism evidence="7 8">
    <name type="scientific">Herbinix luporum</name>
    <dbReference type="NCBI Taxonomy" id="1679721"/>
    <lineage>
        <taxon>Bacteria</taxon>
        <taxon>Bacillati</taxon>
        <taxon>Bacillota</taxon>
        <taxon>Clostridia</taxon>
        <taxon>Lachnospirales</taxon>
        <taxon>Lachnospiraceae</taxon>
        <taxon>Herbinix</taxon>
    </lineage>
</organism>
<evidence type="ECO:0000256" key="6">
    <source>
        <dbReference type="SAM" id="Phobius"/>
    </source>
</evidence>
<feature type="transmembrane region" description="Helical" evidence="6">
    <location>
        <begin position="28"/>
        <end position="50"/>
    </location>
</feature>
<dbReference type="GO" id="GO:0005886">
    <property type="term" value="C:plasma membrane"/>
    <property type="evidence" value="ECO:0007669"/>
    <property type="project" value="UniProtKB-SubCell"/>
</dbReference>
<dbReference type="GO" id="GO:0022857">
    <property type="term" value="F:transmembrane transporter activity"/>
    <property type="evidence" value="ECO:0007669"/>
    <property type="project" value="InterPro"/>
</dbReference>
<sequence length="372" mass="40607">MKQKNNQNKKTNRNIVKNVTQGLLHQNALYTVIAIFFGFLVGGIFLWSAGFSPFEAYAKLFNSVFSRPKYLIWSVIYATPLMFTGLSVAFSYKMGVFNIGAEGQYVVGSLAALCVGILLDAPPILHVLLCMLAAIAAGMVWSLLVAILRVRFGINEVLSFIMFNWIAFYLSNYVINTEVIHKVGGGEASKDIRQSARILLPQSVLNILKNDKANYGIFLAIIAAIAIWFILTKTTLGYRVQAVGLNPHAAKYGGINSNKTMYIAMSLSGALAALGGAIQLMGNSMRISQFAGQEGFGFQGITVALIASSHPIGCIFAGLFYGAMKYGGSKLNLIDAPTEVVDIIMGTIVLFIAISHVFRYIITRRQKKKEDN</sequence>
<dbReference type="Pfam" id="PF02653">
    <property type="entry name" value="BPD_transp_2"/>
    <property type="match status" value="1"/>
</dbReference>
<evidence type="ECO:0000313" key="8">
    <source>
        <dbReference type="Proteomes" id="UP000196053"/>
    </source>
</evidence>
<feature type="transmembrane region" description="Helical" evidence="6">
    <location>
        <begin position="343"/>
        <end position="362"/>
    </location>
</feature>
<protein>
    <submittedName>
        <fullName evidence="7">Putative membrane protein</fullName>
    </submittedName>
</protein>
<dbReference type="Proteomes" id="UP000196053">
    <property type="component" value="Chromosome I"/>
</dbReference>
<keyword evidence="3 6" id="KW-0812">Transmembrane</keyword>
<gene>
    <name evidence="7" type="ORF">SD1D_1379</name>
</gene>
<evidence type="ECO:0000313" key="7">
    <source>
        <dbReference type="EMBL" id="CUH92925.1"/>
    </source>
</evidence>